<evidence type="ECO:0000256" key="3">
    <source>
        <dbReference type="ARBA" id="ARBA00022448"/>
    </source>
</evidence>
<evidence type="ECO:0000256" key="6">
    <source>
        <dbReference type="ARBA" id="ARBA00022729"/>
    </source>
</evidence>
<gene>
    <name evidence="13" type="ORF">F1735_30565</name>
</gene>
<dbReference type="Proteomes" id="UP000610594">
    <property type="component" value="Unassembled WGS sequence"/>
</dbReference>
<dbReference type="EMBL" id="WHJF01000147">
    <property type="protein sequence ID" value="NHZ66585.1"/>
    <property type="molecule type" value="Genomic_DNA"/>
</dbReference>
<evidence type="ECO:0000256" key="5">
    <source>
        <dbReference type="ARBA" id="ARBA00022692"/>
    </source>
</evidence>
<dbReference type="InterPro" id="IPR050298">
    <property type="entry name" value="Gram-neg_bact_OMP"/>
</dbReference>
<keyword evidence="4" id="KW-1134">Transmembrane beta strand</keyword>
<keyword evidence="9" id="KW-0472">Membrane</keyword>
<evidence type="ECO:0000256" key="10">
    <source>
        <dbReference type="ARBA" id="ARBA00023237"/>
    </source>
</evidence>
<dbReference type="PANTHER" id="PTHR34501">
    <property type="entry name" value="PROTEIN YDDL-RELATED"/>
    <property type="match status" value="1"/>
</dbReference>
<accession>A0ABX0MV32</accession>
<evidence type="ECO:0000256" key="7">
    <source>
        <dbReference type="ARBA" id="ARBA00023065"/>
    </source>
</evidence>
<evidence type="ECO:0000313" key="14">
    <source>
        <dbReference type="Proteomes" id="UP000610594"/>
    </source>
</evidence>
<evidence type="ECO:0000313" key="13">
    <source>
        <dbReference type="EMBL" id="NHZ66585.1"/>
    </source>
</evidence>
<dbReference type="Gene3D" id="2.40.160.10">
    <property type="entry name" value="Porin"/>
    <property type="match status" value="1"/>
</dbReference>
<dbReference type="RefSeq" id="WP_166881718.1">
    <property type="nucleotide sequence ID" value="NZ_WHJF01000147.1"/>
</dbReference>
<dbReference type="PANTHER" id="PTHR34501:SF9">
    <property type="entry name" value="MAJOR OUTER MEMBRANE PROTEIN P.IA"/>
    <property type="match status" value="1"/>
</dbReference>
<dbReference type="InterPro" id="IPR023614">
    <property type="entry name" value="Porin_dom_sf"/>
</dbReference>
<keyword evidence="7" id="KW-0406">Ion transport</keyword>
<dbReference type="CDD" id="cd00342">
    <property type="entry name" value="gram_neg_porins"/>
    <property type="match status" value="1"/>
</dbReference>
<evidence type="ECO:0000256" key="2">
    <source>
        <dbReference type="ARBA" id="ARBA00011233"/>
    </source>
</evidence>
<protein>
    <submittedName>
        <fullName evidence="13">Porin</fullName>
    </submittedName>
</protein>
<comment type="subcellular location">
    <subcellularLocation>
        <location evidence="1">Cell outer membrane</location>
        <topology evidence="1">Multi-pass membrane protein</topology>
    </subcellularLocation>
</comment>
<dbReference type="InterPro" id="IPR033900">
    <property type="entry name" value="Gram_neg_porin_domain"/>
</dbReference>
<dbReference type="SUPFAM" id="SSF56935">
    <property type="entry name" value="Porins"/>
    <property type="match status" value="1"/>
</dbReference>
<dbReference type="Pfam" id="PF13609">
    <property type="entry name" value="Porin_4"/>
    <property type="match status" value="1"/>
</dbReference>
<keyword evidence="5" id="KW-0812">Transmembrane</keyword>
<evidence type="ECO:0000256" key="11">
    <source>
        <dbReference type="SAM" id="SignalP"/>
    </source>
</evidence>
<keyword evidence="14" id="KW-1185">Reference proteome</keyword>
<proteinExistence type="predicted"/>
<name>A0ABX0MV32_9BURK</name>
<keyword evidence="6 11" id="KW-0732">Signal</keyword>
<reference evidence="13 14" key="1">
    <citation type="submission" date="2019-10" db="EMBL/GenBank/DDBJ databases">
        <title>Taxonomy of Antarctic Massilia spp.: description of Massilia rubra sp. nov., Massilia aquatica sp. nov., Massilia mucilaginosa sp. nov., Massilia frigida sp. nov. isolated from streams, lakes and regoliths.</title>
        <authorList>
            <person name="Holochova P."/>
            <person name="Sedlacek I."/>
            <person name="Kralova S."/>
            <person name="Maslanova I."/>
            <person name="Busse H.-J."/>
            <person name="Stankova E."/>
            <person name="Vrbovska V."/>
            <person name="Kovarovic V."/>
            <person name="Bartak M."/>
            <person name="Svec P."/>
            <person name="Pantucek R."/>
        </authorList>
    </citation>
    <scope>NUCLEOTIDE SEQUENCE [LARGE SCALE GENOMIC DNA]</scope>
    <source>
        <strain evidence="13 14">CCM 8694</strain>
    </source>
</reference>
<feature type="chain" id="PRO_5047189754" evidence="11">
    <location>
        <begin position="30"/>
        <end position="321"/>
    </location>
</feature>
<evidence type="ECO:0000256" key="9">
    <source>
        <dbReference type="ARBA" id="ARBA00023136"/>
    </source>
</evidence>
<evidence type="ECO:0000256" key="1">
    <source>
        <dbReference type="ARBA" id="ARBA00004571"/>
    </source>
</evidence>
<keyword evidence="10" id="KW-0998">Cell outer membrane</keyword>
<evidence type="ECO:0000256" key="8">
    <source>
        <dbReference type="ARBA" id="ARBA00023114"/>
    </source>
</evidence>
<keyword evidence="8" id="KW-0626">Porin</keyword>
<evidence type="ECO:0000259" key="12">
    <source>
        <dbReference type="Pfam" id="PF13609"/>
    </source>
</evidence>
<feature type="signal peptide" evidence="11">
    <location>
        <begin position="1"/>
        <end position="29"/>
    </location>
</feature>
<feature type="domain" description="Porin" evidence="12">
    <location>
        <begin position="27"/>
        <end position="304"/>
    </location>
</feature>
<organism evidence="13 14">
    <name type="scientific">Massilia genomosp. 1</name>
    <dbReference type="NCBI Taxonomy" id="2609280"/>
    <lineage>
        <taxon>Bacteria</taxon>
        <taxon>Pseudomonadati</taxon>
        <taxon>Pseudomonadota</taxon>
        <taxon>Betaproteobacteria</taxon>
        <taxon>Burkholderiales</taxon>
        <taxon>Oxalobacteraceae</taxon>
        <taxon>Telluria group</taxon>
        <taxon>Massilia</taxon>
    </lineage>
</organism>
<comment type="subunit">
    <text evidence="2">Homotrimer.</text>
</comment>
<comment type="caution">
    <text evidence="13">The sequence shown here is derived from an EMBL/GenBank/DDBJ whole genome shotgun (WGS) entry which is preliminary data.</text>
</comment>
<keyword evidence="3" id="KW-0813">Transport</keyword>
<sequence>MQRRSQLARVCCTAPLRLLILMIPLNAYAADVVMYGYLDLGVVKETGTSTRLDRGFFNYLGVRGEEDLGAKSSATFNLQMRFSPDTGMQERSTTLFQGESTVGLKNAALGHLRLGRAMTPLWQEKWRYDPWYDSASMGSLEVYNGDFNSDGLPTVDYHNYSRVGNGVFYTSPSVGGIRFNGMAEAQLAAGATARSRGMAVNFGEETLTAMISYEKNHLSDNILYAAGSYRMDQFTMIGAYSRTDFSGGGASQRSMLLAGTYAINLNLLRFGYGRLNGSLGRKTSVGYIYGLSKRTNIYSDVYREKISSSKTGLAIGFTHSL</sequence>
<evidence type="ECO:0000256" key="4">
    <source>
        <dbReference type="ARBA" id="ARBA00022452"/>
    </source>
</evidence>